<dbReference type="NCBIfam" id="TIGR02094">
    <property type="entry name" value="more_P_ylases"/>
    <property type="match status" value="2"/>
</dbReference>
<evidence type="ECO:0000256" key="8">
    <source>
        <dbReference type="ARBA" id="ARBA00023277"/>
    </source>
</evidence>
<dbReference type="InterPro" id="IPR000811">
    <property type="entry name" value="Glyco_trans_35"/>
</dbReference>
<evidence type="ECO:0000256" key="1">
    <source>
        <dbReference type="ARBA" id="ARBA00001275"/>
    </source>
</evidence>
<keyword evidence="8" id="KW-0119">Carbohydrate metabolism</keyword>
<evidence type="ECO:0000256" key="9">
    <source>
        <dbReference type="ARBA" id="ARBA00025174"/>
    </source>
</evidence>
<evidence type="ECO:0000256" key="7">
    <source>
        <dbReference type="ARBA" id="ARBA00022898"/>
    </source>
</evidence>
<gene>
    <name evidence="10" type="ORF">COY93_01420</name>
</gene>
<dbReference type="InterPro" id="IPR011834">
    <property type="entry name" value="Agluc_phsphrylas"/>
</dbReference>
<comment type="catalytic activity">
    <reaction evidence="1">
        <text>[(1-&gt;4)-alpha-D-glucosyl](n) + phosphate = [(1-&gt;4)-alpha-D-glucosyl](n-1) + alpha-D-glucose 1-phosphate</text>
        <dbReference type="Rhea" id="RHEA:41732"/>
        <dbReference type="Rhea" id="RHEA-COMP:9584"/>
        <dbReference type="Rhea" id="RHEA-COMP:9586"/>
        <dbReference type="ChEBI" id="CHEBI:15444"/>
        <dbReference type="ChEBI" id="CHEBI:43474"/>
        <dbReference type="ChEBI" id="CHEBI:58601"/>
        <dbReference type="EC" id="2.4.1.1"/>
    </reaction>
</comment>
<evidence type="ECO:0000313" key="11">
    <source>
        <dbReference type="Proteomes" id="UP000230973"/>
    </source>
</evidence>
<dbReference type="InterPro" id="IPR035090">
    <property type="entry name" value="Pyridoxal_P_attach_site"/>
</dbReference>
<comment type="caution">
    <text evidence="10">The sequence shown here is derived from an EMBL/GenBank/DDBJ whole genome shotgun (WGS) entry which is preliminary data.</text>
</comment>
<evidence type="ECO:0000256" key="5">
    <source>
        <dbReference type="ARBA" id="ARBA00022676"/>
    </source>
</evidence>
<dbReference type="PANTHER" id="PTHR42655">
    <property type="entry name" value="GLYCOGEN PHOSPHORYLASE"/>
    <property type="match status" value="1"/>
</dbReference>
<dbReference type="Pfam" id="PF00343">
    <property type="entry name" value="Phosphorylase"/>
    <property type="match status" value="2"/>
</dbReference>
<organism evidence="10 11">
    <name type="scientific">Candidatus Uhrbacteria bacterium CG_4_10_14_0_8_um_filter_58_22</name>
    <dbReference type="NCBI Taxonomy" id="1975029"/>
    <lineage>
        <taxon>Bacteria</taxon>
        <taxon>Candidatus Uhriibacteriota</taxon>
    </lineage>
</organism>
<dbReference type="Gene3D" id="3.40.50.2000">
    <property type="entry name" value="Glycogen Phosphorylase B"/>
    <property type="match status" value="2"/>
</dbReference>
<dbReference type="AlphaFoldDB" id="A0A2M7QBB2"/>
<protein>
    <recommendedName>
        <fullName evidence="4">glycogen phosphorylase</fullName>
        <ecNumber evidence="4">2.4.1.1</ecNumber>
    </recommendedName>
</protein>
<evidence type="ECO:0000256" key="3">
    <source>
        <dbReference type="ARBA" id="ARBA00006047"/>
    </source>
</evidence>
<dbReference type="Proteomes" id="UP000230973">
    <property type="component" value="Unassembled WGS sequence"/>
</dbReference>
<comment type="function">
    <text evidence="9">Phosphorylase is an important allosteric enzyme in carbohydrate metabolism. Enzymes from different sources differ in their regulatory mechanisms and in their natural substrates. However, all known phosphorylases share catalytic and structural properties.</text>
</comment>
<dbReference type="GO" id="GO:0008184">
    <property type="term" value="F:glycogen phosphorylase activity"/>
    <property type="evidence" value="ECO:0007669"/>
    <property type="project" value="InterPro"/>
</dbReference>
<comment type="similarity">
    <text evidence="3">Belongs to the glycogen phosphorylase family.</text>
</comment>
<dbReference type="EMBL" id="PFLC01000017">
    <property type="protein sequence ID" value="PIY63075.1"/>
    <property type="molecule type" value="Genomic_DNA"/>
</dbReference>
<keyword evidence="6" id="KW-0808">Transferase</keyword>
<accession>A0A2M7QBB2</accession>
<dbReference type="GO" id="GO:0030170">
    <property type="term" value="F:pyridoxal phosphate binding"/>
    <property type="evidence" value="ECO:0007669"/>
    <property type="project" value="InterPro"/>
</dbReference>
<comment type="cofactor">
    <cofactor evidence="2">
        <name>pyridoxal 5'-phosphate</name>
        <dbReference type="ChEBI" id="CHEBI:597326"/>
    </cofactor>
</comment>
<keyword evidence="7" id="KW-0663">Pyridoxal phosphate</keyword>
<keyword evidence="5" id="KW-0328">Glycosyltransferase</keyword>
<name>A0A2M7QBB2_9BACT</name>
<evidence type="ECO:0000256" key="4">
    <source>
        <dbReference type="ARBA" id="ARBA00012591"/>
    </source>
</evidence>
<dbReference type="PROSITE" id="PS00102">
    <property type="entry name" value="PHOSPHORYLASE"/>
    <property type="match status" value="1"/>
</dbReference>
<sequence length="555" mass="61890">MTDGNELSGWFGRFRSTRRFARLRKHPVAYFCAEYALDPRLPFYAGGLGVLAGDMVREAADRELPLVAVGLRYRLGYYLGESPASASVGLEAVLDAKGDRLLVGVPIERRIVSVQAWRWRRGTVEVLLLDTDLEANAPTDRHIVDRLYVDDRQVRLEQEVILGVGGLRMLEALGVSPSVYHLNEGHSAILTLELTHRLMCERGLSFDLARQSARSLTVLTNHTLVPTGNETFSNDLVSAILVRYAEELGVPVSELIKLGLVQESSIFSMTMLALRMSSHVNAVSRLHAEKAKEIWTSHPMETITNGIHLPTWNLVGDDVSGAGDLWRAHQERKGLLLERVRKETGRDWGRDDLLVGWARRIVSYKCPLAVFDDLHRLAGLARDSRRPVRLVFSGQAHPGDGEGQNLKAKLMEIIDGELSDVAVFLPDYGLLTAPTIVAGCDVWLNTPIVGFEACGTSGMKAALNGVLPCSTRDGWMAEATDIGWMLDNENVGSNFLDVLERDIIPLYYCRDENGVPVKWEGNMRHARRTIVDRFGAGRMLKDYIEMFYLRSRGLE</sequence>
<evidence type="ECO:0000256" key="6">
    <source>
        <dbReference type="ARBA" id="ARBA00022679"/>
    </source>
</evidence>
<dbReference type="SUPFAM" id="SSF53756">
    <property type="entry name" value="UDP-Glycosyltransferase/glycogen phosphorylase"/>
    <property type="match status" value="1"/>
</dbReference>
<dbReference type="GO" id="GO:0005975">
    <property type="term" value="P:carbohydrate metabolic process"/>
    <property type="evidence" value="ECO:0007669"/>
    <property type="project" value="InterPro"/>
</dbReference>
<dbReference type="PANTHER" id="PTHR42655:SF1">
    <property type="entry name" value="GLYCOGEN PHOSPHORYLASE"/>
    <property type="match status" value="1"/>
</dbReference>
<dbReference type="InterPro" id="IPR052182">
    <property type="entry name" value="Glycogen/Maltodextrin_Phosph"/>
</dbReference>
<evidence type="ECO:0000256" key="2">
    <source>
        <dbReference type="ARBA" id="ARBA00001933"/>
    </source>
</evidence>
<evidence type="ECO:0000313" key="10">
    <source>
        <dbReference type="EMBL" id="PIY63075.1"/>
    </source>
</evidence>
<proteinExistence type="inferred from homology"/>
<dbReference type="EC" id="2.4.1.1" evidence="4"/>
<reference evidence="11" key="1">
    <citation type="submission" date="2017-09" db="EMBL/GenBank/DDBJ databases">
        <title>Depth-based differentiation of microbial function through sediment-hosted aquifers and enrichment of novel symbionts in the deep terrestrial subsurface.</title>
        <authorList>
            <person name="Probst A.J."/>
            <person name="Ladd B."/>
            <person name="Jarett J.K."/>
            <person name="Geller-Mcgrath D.E."/>
            <person name="Sieber C.M.K."/>
            <person name="Emerson J.B."/>
            <person name="Anantharaman K."/>
            <person name="Thomas B.C."/>
            <person name="Malmstrom R."/>
            <person name="Stieglmeier M."/>
            <person name="Klingl A."/>
            <person name="Woyke T."/>
            <person name="Ryan C.M."/>
            <person name="Banfield J.F."/>
        </authorList>
    </citation>
    <scope>NUCLEOTIDE SEQUENCE [LARGE SCALE GENOMIC DNA]</scope>
</reference>